<organism evidence="1">
    <name type="scientific">Arthrobacter saudimassiliensis</name>
    <dbReference type="NCBI Taxonomy" id="1461584"/>
    <lineage>
        <taxon>Bacteria</taxon>
        <taxon>Bacillati</taxon>
        <taxon>Actinomycetota</taxon>
        <taxon>Actinomycetes</taxon>
        <taxon>Micrococcales</taxon>
        <taxon>Micrococcaceae</taxon>
        <taxon>Arthrobacter</taxon>
    </lineage>
</organism>
<gene>
    <name evidence="1" type="primary">atpE_1</name>
    <name evidence="1" type="ORF">BN1051_01255</name>
</gene>
<dbReference type="PATRIC" id="fig|1461584.3.peg.1246"/>
<dbReference type="EMBL" id="LN483070">
    <property type="protein sequence ID" value="CEA07929.1"/>
    <property type="molecule type" value="Genomic_DNA"/>
</dbReference>
<accession>A0A078MNS8</accession>
<name>A0A078MNS8_9MICC</name>
<evidence type="ECO:0000313" key="1">
    <source>
        <dbReference type="EMBL" id="CEA07929.1"/>
    </source>
</evidence>
<proteinExistence type="predicted"/>
<protein>
    <submittedName>
        <fullName evidence="1">V-type proton ATPase subunit E</fullName>
    </submittedName>
</protein>
<reference evidence="1" key="1">
    <citation type="submission" date="2014-07" db="EMBL/GenBank/DDBJ databases">
        <authorList>
            <person name="Urmite Genomes Urmite Genomes"/>
        </authorList>
    </citation>
    <scope>NUCLEOTIDE SEQUENCE</scope>
    <source>
        <strain evidence="1">11W110_air</strain>
    </source>
</reference>
<sequence>MTGLPRDAGPALAPVRSALADDAGIEARRITLAAGEEAGRILDRARRRAADTVRQAREEGAEAGRAEAALRSARARREAGAVVLAEQERLRSALREELLAQAAALRSDPRYPPLLQALRRRAEALLGPEAEISEAAEGGLHARAGTRTLDLSLPALVRQELAADPVEVSRLWAA</sequence>
<dbReference type="AlphaFoldDB" id="A0A078MNS8"/>